<evidence type="ECO:0000313" key="2">
    <source>
        <dbReference type="Proteomes" id="UP000516028"/>
    </source>
</evidence>
<keyword evidence="2" id="KW-1185">Reference proteome</keyword>
<accession>A0A7H0GI03</accession>
<dbReference type="EMBL" id="CP060783">
    <property type="protein sequence ID" value="QNP47919.1"/>
    <property type="molecule type" value="Genomic_DNA"/>
</dbReference>
<protein>
    <submittedName>
        <fullName evidence="1">Uncharacterized protein</fullName>
    </submittedName>
</protein>
<name>A0A7H0GI03_9BURK</name>
<dbReference type="KEGG" id="daer:H9K75_17610"/>
<reference evidence="1 2" key="1">
    <citation type="submission" date="2020-08" db="EMBL/GenBank/DDBJ databases">
        <title>Genome sequence of Diaphorobacter aerolatus KACC 16536T.</title>
        <authorList>
            <person name="Hyun D.-W."/>
            <person name="Bae J.-W."/>
        </authorList>
    </citation>
    <scope>NUCLEOTIDE SEQUENCE [LARGE SCALE GENOMIC DNA]</scope>
    <source>
        <strain evidence="1 2">KACC 16536</strain>
    </source>
</reference>
<proteinExistence type="predicted"/>
<sequence length="91" mass="8794">MGTSGTNVLNVTNGLIGAGVASCTVTVGVALDPAVAIPAGGLDLTNGPAVPGGPTTGPGVITTLYLNSPSSATIKALPSADMLAVRRHLRS</sequence>
<dbReference type="Proteomes" id="UP000516028">
    <property type="component" value="Chromosome"/>
</dbReference>
<organism evidence="1 2">
    <name type="scientific">Diaphorobacter aerolatus</name>
    <dbReference type="NCBI Taxonomy" id="1288495"/>
    <lineage>
        <taxon>Bacteria</taxon>
        <taxon>Pseudomonadati</taxon>
        <taxon>Pseudomonadota</taxon>
        <taxon>Betaproteobacteria</taxon>
        <taxon>Burkholderiales</taxon>
        <taxon>Comamonadaceae</taxon>
        <taxon>Diaphorobacter</taxon>
    </lineage>
</organism>
<gene>
    <name evidence="1" type="ORF">H9K75_17610</name>
</gene>
<evidence type="ECO:0000313" key="1">
    <source>
        <dbReference type="EMBL" id="QNP47919.1"/>
    </source>
</evidence>
<dbReference type="RefSeq" id="WP_187723599.1">
    <property type="nucleotide sequence ID" value="NZ_CP060783.1"/>
</dbReference>
<dbReference type="AlphaFoldDB" id="A0A7H0GI03"/>